<evidence type="ECO:0000256" key="2">
    <source>
        <dbReference type="ARBA" id="ARBA00022490"/>
    </source>
</evidence>
<dbReference type="Gene3D" id="1.20.120.1900">
    <property type="entry name" value="Gamma-tubulin complex, C-terminal domain"/>
    <property type="match status" value="1"/>
</dbReference>
<dbReference type="GO" id="GO:0051011">
    <property type="term" value="F:microtubule minus-end binding"/>
    <property type="evidence" value="ECO:0007669"/>
    <property type="project" value="TreeGrafter"/>
</dbReference>
<accession>A0AA38FGV1</accession>
<gene>
    <name evidence="9" type="ORF">KI387_012975</name>
</gene>
<evidence type="ECO:0000259" key="7">
    <source>
        <dbReference type="Pfam" id="PF04130"/>
    </source>
</evidence>
<organism evidence="9 10">
    <name type="scientific">Taxus chinensis</name>
    <name type="common">Chinese yew</name>
    <name type="synonym">Taxus wallichiana var. chinensis</name>
    <dbReference type="NCBI Taxonomy" id="29808"/>
    <lineage>
        <taxon>Eukaryota</taxon>
        <taxon>Viridiplantae</taxon>
        <taxon>Streptophyta</taxon>
        <taxon>Embryophyta</taxon>
        <taxon>Tracheophyta</taxon>
        <taxon>Spermatophyta</taxon>
        <taxon>Pinopsida</taxon>
        <taxon>Pinidae</taxon>
        <taxon>Conifers II</taxon>
        <taxon>Cupressales</taxon>
        <taxon>Taxaceae</taxon>
        <taxon>Taxus</taxon>
    </lineage>
</organism>
<dbReference type="GO" id="GO:0051321">
    <property type="term" value="P:meiotic cell cycle"/>
    <property type="evidence" value="ECO:0007669"/>
    <property type="project" value="TreeGrafter"/>
</dbReference>
<dbReference type="GO" id="GO:0005874">
    <property type="term" value="C:microtubule"/>
    <property type="evidence" value="ECO:0007669"/>
    <property type="project" value="UniProtKB-KW"/>
</dbReference>
<dbReference type="Pfam" id="PF17681">
    <property type="entry name" value="GCP_N_terminal"/>
    <property type="match status" value="1"/>
</dbReference>
<dbReference type="AlphaFoldDB" id="A0AA38FGV1"/>
<protein>
    <recommendedName>
        <fullName evidence="5">Gamma-tubulin complex component</fullName>
    </recommendedName>
</protein>
<comment type="function">
    <text evidence="5">Component of the gamma-tubulin ring complex (gTuRC) which mediates microtubule nucleation.</text>
</comment>
<keyword evidence="3 5" id="KW-0493">Microtubule</keyword>
<dbReference type="InterPro" id="IPR040457">
    <property type="entry name" value="GCP_C"/>
</dbReference>
<dbReference type="Proteomes" id="UP000824469">
    <property type="component" value="Unassembled WGS sequence"/>
</dbReference>
<comment type="caution">
    <text evidence="9">The sequence shown here is derived from an EMBL/GenBank/DDBJ whole genome shotgun (WGS) entry which is preliminary data.</text>
</comment>
<dbReference type="GO" id="GO:0000922">
    <property type="term" value="C:spindle pole"/>
    <property type="evidence" value="ECO:0007669"/>
    <property type="project" value="InterPro"/>
</dbReference>
<feature type="domain" description="Gamma tubulin complex component C-terminal" evidence="7">
    <location>
        <begin position="749"/>
        <end position="1036"/>
    </location>
</feature>
<dbReference type="PANTHER" id="PTHR19302">
    <property type="entry name" value="GAMMA TUBULIN COMPLEX PROTEIN"/>
    <property type="match status" value="1"/>
</dbReference>
<feature type="non-terminal residue" evidence="9">
    <location>
        <position position="1"/>
    </location>
</feature>
<feature type="domain" description="Gamma tubulin complex component protein N-terminal" evidence="8">
    <location>
        <begin position="36"/>
        <end position="358"/>
    </location>
</feature>
<keyword evidence="2 5" id="KW-0963">Cytoplasm</keyword>
<feature type="region of interest" description="Disordered" evidence="6">
    <location>
        <begin position="285"/>
        <end position="311"/>
    </location>
</feature>
<evidence type="ECO:0000256" key="3">
    <source>
        <dbReference type="ARBA" id="ARBA00022701"/>
    </source>
</evidence>
<evidence type="ECO:0000256" key="1">
    <source>
        <dbReference type="ARBA" id="ARBA00010337"/>
    </source>
</evidence>
<dbReference type="InterPro" id="IPR041470">
    <property type="entry name" value="GCP_N"/>
</dbReference>
<dbReference type="GO" id="GO:0043015">
    <property type="term" value="F:gamma-tubulin binding"/>
    <property type="evidence" value="ECO:0007669"/>
    <property type="project" value="InterPro"/>
</dbReference>
<dbReference type="GO" id="GO:0031122">
    <property type="term" value="P:cytoplasmic microtubule organization"/>
    <property type="evidence" value="ECO:0007669"/>
    <property type="project" value="TreeGrafter"/>
</dbReference>
<dbReference type="OMA" id="TREVIHE"/>
<keyword evidence="10" id="KW-1185">Reference proteome</keyword>
<sequence length="1049" mass="117581">TVRGATLVESLSKVRSSGLPFVSPKSSSRTNESVVVRDVLQMLQGFSSTCFYWDGTGHKFCVKKGMHVSHLSQSSLSHVLYRFMHAATCLQRIEAFVKQVEAGLCSGLLKSHAEPSPTLQAFANAVSVRLKCLRKVALEKELECSGTAAGTTVTLLSLVESLSRICAGAEFLLQVVNDVSSRCQLQKALAAGELATHILDHLYEKLAEFCLVQDGEEEPYRTLLLLFVCSLRPLTESLDSWLHEGTLSDPFGELFFYANHTIAVADPAFWEKGYFLRQQGSAENDPKLQATTLESPKDRQSPKLKTGNQSNNEKVPICPVFIQPIAKAIVSAGKSLQLLRHVQRDHLEVSEKNSLGNHENYVSSSIELPLFPQLLHSKVSAHIGPQQHALICENMSDVEQSGLEKSDRMLSLFENFSMTLLRLLGYGFSASEDFSFELETLTFSGNIARPLTSKKDSAIISEDEQLKSRKQQENWWYLHLDIIAEKFQKLNMGINGDILKCDSQGLSLLPSVRGVNEIPEFPNKSGLDDPSQSVDINWSGSNTLFKPENTAFYVSAREPNQQNGIWNIELNLSKCCLLPPLNDETLREAIYNEYDRNEKKHSVLGEDGTNDSSDMDESSFKQTNHSICGEGMPDPSLISFTGTNYACGFGFGKSVVNHMQADLKALEFLYPYPTLLPRLQENFHVSELLPSHKNGRLASRVLDWLQYVKLKATPQPVVVVQECLITFIKKQVDCVGQQILSKLMDEWRLMDEFAVLRAIYLFGSGDLLQQFCTVLFNKLDRGEPWDDLYELNTMLQDSIRSSADGMLLPSLDSLVVAIVPKSPEQGFGIGALQYKGHTSGFDIDTLDSLELAYKVTWPLELIADEDAINKYNQVMAFLLKVKRAKFVLDKTRTWMWKSGSNNMHNNKHHLLLQQKLLHFVNTFHQYVMDQVLYSAWIELCEGMALAGSLDEVIACHEAYLVSIQRQCFIAPDKLWALIASRVRTILSLALDFYSIQNTLYNGGAAAGIKARCQMEVDRVGQQYDECILFLLRVLSFKLNVGNFPHLVDL</sequence>
<dbReference type="GO" id="GO:0000278">
    <property type="term" value="P:mitotic cell cycle"/>
    <property type="evidence" value="ECO:0007669"/>
    <property type="project" value="TreeGrafter"/>
</dbReference>
<dbReference type="GO" id="GO:0007020">
    <property type="term" value="P:microtubule nucleation"/>
    <property type="evidence" value="ECO:0007669"/>
    <property type="project" value="InterPro"/>
</dbReference>
<dbReference type="InterPro" id="IPR007259">
    <property type="entry name" value="GCP"/>
</dbReference>
<evidence type="ECO:0000256" key="5">
    <source>
        <dbReference type="RuleBase" id="RU363050"/>
    </source>
</evidence>
<dbReference type="InterPro" id="IPR042241">
    <property type="entry name" value="GCP_C_sf"/>
</dbReference>
<evidence type="ECO:0000313" key="9">
    <source>
        <dbReference type="EMBL" id="KAH9301392.1"/>
    </source>
</evidence>
<reference evidence="9 10" key="1">
    <citation type="journal article" date="2021" name="Nat. Plants">
        <title>The Taxus genome provides insights into paclitaxel biosynthesis.</title>
        <authorList>
            <person name="Xiong X."/>
            <person name="Gou J."/>
            <person name="Liao Q."/>
            <person name="Li Y."/>
            <person name="Zhou Q."/>
            <person name="Bi G."/>
            <person name="Li C."/>
            <person name="Du R."/>
            <person name="Wang X."/>
            <person name="Sun T."/>
            <person name="Guo L."/>
            <person name="Liang H."/>
            <person name="Lu P."/>
            <person name="Wu Y."/>
            <person name="Zhang Z."/>
            <person name="Ro D.K."/>
            <person name="Shang Y."/>
            <person name="Huang S."/>
            <person name="Yan J."/>
        </authorList>
    </citation>
    <scope>NUCLEOTIDE SEQUENCE [LARGE SCALE GENOMIC DNA]</scope>
    <source>
        <strain evidence="9">Ta-2019</strain>
    </source>
</reference>
<evidence type="ECO:0000313" key="10">
    <source>
        <dbReference type="Proteomes" id="UP000824469"/>
    </source>
</evidence>
<evidence type="ECO:0000256" key="4">
    <source>
        <dbReference type="ARBA" id="ARBA00023212"/>
    </source>
</evidence>
<dbReference type="GO" id="GO:0051225">
    <property type="term" value="P:spindle assembly"/>
    <property type="evidence" value="ECO:0007669"/>
    <property type="project" value="TreeGrafter"/>
</dbReference>
<feature type="non-terminal residue" evidence="9">
    <location>
        <position position="1049"/>
    </location>
</feature>
<dbReference type="GO" id="GO:0000930">
    <property type="term" value="C:gamma-tubulin complex"/>
    <property type="evidence" value="ECO:0007669"/>
    <property type="project" value="TreeGrafter"/>
</dbReference>
<dbReference type="PANTHER" id="PTHR19302:SF33">
    <property type="entry name" value="GAMMA-TUBULIN COMPLEX COMPONENT 5"/>
    <property type="match status" value="1"/>
</dbReference>
<comment type="similarity">
    <text evidence="1 5">Belongs to the TUBGCP family.</text>
</comment>
<feature type="region of interest" description="Disordered" evidence="6">
    <location>
        <begin position="601"/>
        <end position="626"/>
    </location>
</feature>
<name>A0AA38FGV1_TAXCH</name>
<evidence type="ECO:0000256" key="6">
    <source>
        <dbReference type="SAM" id="MobiDB-lite"/>
    </source>
</evidence>
<dbReference type="EMBL" id="JAHRHJ020000009">
    <property type="protein sequence ID" value="KAH9301392.1"/>
    <property type="molecule type" value="Genomic_DNA"/>
</dbReference>
<proteinExistence type="inferred from homology"/>
<keyword evidence="4 5" id="KW-0206">Cytoskeleton</keyword>
<evidence type="ECO:0000259" key="8">
    <source>
        <dbReference type="Pfam" id="PF17681"/>
    </source>
</evidence>
<dbReference type="Pfam" id="PF04130">
    <property type="entry name" value="GCP_C_terminal"/>
    <property type="match status" value="1"/>
</dbReference>
<comment type="subcellular location">
    <subcellularLocation>
        <location evidence="5">Cytoplasm</location>
        <location evidence="5">Cytoskeleton</location>
        <location evidence="5">Microtubule organizing center</location>
    </subcellularLocation>
</comment>